<reference evidence="1" key="1">
    <citation type="submission" date="2021-02" db="EMBL/GenBank/DDBJ databases">
        <title>Genome-Resolved Metagenomics of a Microbial Community Performing Photosynthetic Biological Nutrient Removal.</title>
        <authorList>
            <person name="Mcdaniel E.A."/>
        </authorList>
    </citation>
    <scope>NUCLEOTIDE SEQUENCE</scope>
    <source>
        <strain evidence="1">UWPOB_OBS1</strain>
    </source>
</reference>
<gene>
    <name evidence="1" type="ORF">J0M35_19745</name>
</gene>
<dbReference type="AlphaFoldDB" id="A0A8J7PQS0"/>
<sequence>MDFPARASLSFSDAGRLLIQLSLLVIMLSTPTSILAQTANQGVNQEVSQEVSQEVNQEVSQEVRPGAVQANEEEEQWQEFEDAQSPVTFLYPKDWQAKLDKSNGRIDIKAPDGAMLSWLLFSVSEDAAGKLAPEQFVSVFLKTVSQQSWSSPQLVSNQVYRADYKKDSESGTALLFFSPAQASQGALAGRLCLFVAPAAALDHKETFAEILSSFSLASPRSASSLPADSEQSRTAGNSAEFNWTRYTDPAEGSFSLDVPSGWTVQGRLDRFSALDVRPWVKAVSPDQMVTAFIGDGKLAPCTMPNATLSSLGFHSGRNYNGSLVLDYIPARRFAEKYARSNLSNFISDLTVVDAQEHPEIAAAVNGTVGATRSEAATIKLTGMYGNIPAVAYYLAVTKATVAHGTGMWWVTKVAGVVAPADRDGEALGVILHMLQSFEVDQAWAANSLRNTVNVSNHYRQVSQQISKSISDRYWSQQEHNDRMNQAYWNRQASQDRSHDGFSNYIRGVENVYDPNSGNAYKVQYGPQEHYIDSSGSYILGTDNGAAPDWTKLISIP</sequence>
<dbReference type="EMBL" id="JAFLCK010000045">
    <property type="protein sequence ID" value="MBN8662612.1"/>
    <property type="molecule type" value="Genomic_DNA"/>
</dbReference>
<evidence type="ECO:0000313" key="2">
    <source>
        <dbReference type="Proteomes" id="UP000664277"/>
    </source>
</evidence>
<accession>A0A8J7PQS0</accession>
<proteinExistence type="predicted"/>
<evidence type="ECO:0000313" key="1">
    <source>
        <dbReference type="EMBL" id="MBN8662612.1"/>
    </source>
</evidence>
<comment type="caution">
    <text evidence="1">The sequence shown here is derived from an EMBL/GenBank/DDBJ whole genome shotgun (WGS) entry which is preliminary data.</text>
</comment>
<name>A0A8J7PQS0_9BACT</name>
<organism evidence="1 2">
    <name type="scientific">Candidatus Obscuribacter phosphatis</name>
    <dbReference type="NCBI Taxonomy" id="1906157"/>
    <lineage>
        <taxon>Bacteria</taxon>
        <taxon>Bacillati</taxon>
        <taxon>Candidatus Melainabacteria</taxon>
        <taxon>Candidatus Obscuribacterales</taxon>
        <taxon>Candidatus Obscuribacteraceae</taxon>
        <taxon>Candidatus Obscuribacter</taxon>
    </lineage>
</organism>
<protein>
    <submittedName>
        <fullName evidence="1">Uncharacterized protein</fullName>
    </submittedName>
</protein>
<dbReference type="Proteomes" id="UP000664277">
    <property type="component" value="Unassembled WGS sequence"/>
</dbReference>